<name>A0ABP8Y2H8_9MICO</name>
<organism evidence="7 8">
    <name type="scientific">Pedococcus ginsenosidimutans</name>
    <dbReference type="NCBI Taxonomy" id="490570"/>
    <lineage>
        <taxon>Bacteria</taxon>
        <taxon>Bacillati</taxon>
        <taxon>Actinomycetota</taxon>
        <taxon>Actinomycetes</taxon>
        <taxon>Micrococcales</taxon>
        <taxon>Intrasporangiaceae</taxon>
        <taxon>Pedococcus</taxon>
    </lineage>
</organism>
<keyword evidence="4" id="KW-1133">Transmembrane helix</keyword>
<dbReference type="RefSeq" id="WP_345502566.1">
    <property type="nucleotide sequence ID" value="NZ_BAABLO010000004.1"/>
</dbReference>
<comment type="caution">
    <text evidence="7">The sequence shown here is derived from an EMBL/GenBank/DDBJ whole genome shotgun (WGS) entry which is preliminary data.</text>
</comment>
<gene>
    <name evidence="7" type="ORF">GCM10025782_17660</name>
</gene>
<keyword evidence="2" id="KW-1003">Cell membrane</keyword>
<evidence type="ECO:0000256" key="1">
    <source>
        <dbReference type="ARBA" id="ARBA00004651"/>
    </source>
</evidence>
<evidence type="ECO:0000256" key="3">
    <source>
        <dbReference type="ARBA" id="ARBA00022692"/>
    </source>
</evidence>
<dbReference type="Pfam" id="PF13396">
    <property type="entry name" value="PLDc_N"/>
    <property type="match status" value="1"/>
</dbReference>
<protein>
    <recommendedName>
        <fullName evidence="6">Cardiolipin synthase N-terminal domain-containing protein</fullName>
    </recommendedName>
</protein>
<reference evidence="8" key="1">
    <citation type="journal article" date="2019" name="Int. J. Syst. Evol. Microbiol.">
        <title>The Global Catalogue of Microorganisms (GCM) 10K type strain sequencing project: providing services to taxonomists for standard genome sequencing and annotation.</title>
        <authorList>
            <consortium name="The Broad Institute Genomics Platform"/>
            <consortium name="The Broad Institute Genome Sequencing Center for Infectious Disease"/>
            <person name="Wu L."/>
            <person name="Ma J."/>
        </authorList>
    </citation>
    <scope>NUCLEOTIDE SEQUENCE [LARGE SCALE GENOMIC DNA]</scope>
    <source>
        <strain evidence="8">JCM 18961</strain>
    </source>
</reference>
<evidence type="ECO:0000256" key="5">
    <source>
        <dbReference type="ARBA" id="ARBA00023136"/>
    </source>
</evidence>
<keyword evidence="8" id="KW-1185">Reference proteome</keyword>
<dbReference type="InterPro" id="IPR027379">
    <property type="entry name" value="CLS_N"/>
</dbReference>
<keyword evidence="3" id="KW-0812">Transmembrane</keyword>
<proteinExistence type="predicted"/>
<evidence type="ECO:0000256" key="4">
    <source>
        <dbReference type="ARBA" id="ARBA00022989"/>
    </source>
</evidence>
<feature type="domain" description="Cardiolipin synthase N-terminal" evidence="6">
    <location>
        <begin position="27"/>
        <end position="69"/>
    </location>
</feature>
<evidence type="ECO:0000313" key="8">
    <source>
        <dbReference type="Proteomes" id="UP001500556"/>
    </source>
</evidence>
<evidence type="ECO:0000313" key="7">
    <source>
        <dbReference type="EMBL" id="GAA4720587.1"/>
    </source>
</evidence>
<sequence>MRQRKWAELSTPQRVGVVVGGAVQLALQAWVMRDLRRRTAAEVRGPRWAWAGAALVNPVGPLAYLAVGRRSAPRPPLE</sequence>
<accession>A0ABP8Y2H8</accession>
<comment type="subcellular location">
    <subcellularLocation>
        <location evidence="1">Cell membrane</location>
        <topology evidence="1">Multi-pass membrane protein</topology>
    </subcellularLocation>
</comment>
<keyword evidence="5" id="KW-0472">Membrane</keyword>
<evidence type="ECO:0000256" key="2">
    <source>
        <dbReference type="ARBA" id="ARBA00022475"/>
    </source>
</evidence>
<dbReference type="Proteomes" id="UP001500556">
    <property type="component" value="Unassembled WGS sequence"/>
</dbReference>
<dbReference type="EMBL" id="BAABLO010000004">
    <property type="protein sequence ID" value="GAA4720587.1"/>
    <property type="molecule type" value="Genomic_DNA"/>
</dbReference>
<evidence type="ECO:0000259" key="6">
    <source>
        <dbReference type="Pfam" id="PF13396"/>
    </source>
</evidence>